<dbReference type="Proteomes" id="UP000249616">
    <property type="component" value="Chromosome"/>
</dbReference>
<evidence type="ECO:0000256" key="1">
    <source>
        <dbReference type="SAM" id="MobiDB-lite"/>
    </source>
</evidence>
<evidence type="ECO:0000313" key="3">
    <source>
        <dbReference type="Proteomes" id="UP000249616"/>
    </source>
</evidence>
<feature type="region of interest" description="Disordered" evidence="1">
    <location>
        <begin position="1"/>
        <end position="61"/>
    </location>
</feature>
<evidence type="ECO:0000313" key="2">
    <source>
        <dbReference type="EMBL" id="AWW36948.1"/>
    </source>
</evidence>
<accession>A0A2Z4IWH6</accession>
<reference evidence="2 3" key="1">
    <citation type="journal article" date="2019" name="Int. J. Syst. Evol. Microbiol.">
        <title>Streptomyces cadmiisoli sp. nov., a novel actinomycete isolated from cadmium-contaminated soil.</title>
        <authorList>
            <person name="Li K."/>
            <person name="Tang X."/>
            <person name="Zhao J."/>
            <person name="Guo Y."/>
            <person name="Tang Y."/>
            <person name="Gao J."/>
        </authorList>
    </citation>
    <scope>NUCLEOTIDE SEQUENCE [LARGE SCALE GENOMIC DNA]</scope>
    <source>
        <strain evidence="2 3">ZFG47</strain>
    </source>
</reference>
<gene>
    <name evidence="2" type="ORF">DN051_10165</name>
</gene>
<protein>
    <submittedName>
        <fullName evidence="2">Uncharacterized protein</fullName>
    </submittedName>
</protein>
<organism evidence="2 3">
    <name type="scientific">Streptomyces cadmiisoli</name>
    <dbReference type="NCBI Taxonomy" id="2184053"/>
    <lineage>
        <taxon>Bacteria</taxon>
        <taxon>Bacillati</taxon>
        <taxon>Actinomycetota</taxon>
        <taxon>Actinomycetes</taxon>
        <taxon>Kitasatosporales</taxon>
        <taxon>Streptomycetaceae</taxon>
        <taxon>Streptomyces</taxon>
        <taxon>Streptomyces aurantiacus group</taxon>
    </lineage>
</organism>
<proteinExistence type="predicted"/>
<dbReference type="KEGG" id="scad:DN051_10165"/>
<sequence>MKISGEPGTTPARSPVLPPLRHVIPRDRGEPVVPSPKRRGPGDADGIPREGPSTPFPHRST</sequence>
<dbReference type="AlphaFoldDB" id="A0A2Z4IWH6"/>
<keyword evidence="3" id="KW-1185">Reference proteome</keyword>
<dbReference type="EMBL" id="CP030073">
    <property type="protein sequence ID" value="AWW36948.1"/>
    <property type="molecule type" value="Genomic_DNA"/>
</dbReference>
<name>A0A2Z4IWH6_9ACTN</name>